<keyword evidence="2" id="KW-0413">Isomerase</keyword>
<gene>
    <name evidence="3" type="ORF">SAMN05444398_111149</name>
</gene>
<proteinExistence type="inferred from homology"/>
<dbReference type="PANTHER" id="PTHR43709:SF2">
    <property type="entry name" value="DUF453 DOMAIN PROTEIN (AFU_ORTHOLOGUE AFUA_6G00360)"/>
    <property type="match status" value="1"/>
</dbReference>
<dbReference type="PANTHER" id="PTHR43709">
    <property type="entry name" value="ACONITATE ISOMERASE-RELATED"/>
    <property type="match status" value="1"/>
</dbReference>
<sequence length="381" mass="39217">MQLKEVPALFMRGGTSNALIFLQCDLPEEPQARDQVILSAMGSPDPYGRQLDGMGGGISSLSKVCILAPPSRDDADLDYTFGQVSVGDALIDYGGNCGNMSSAVGPAALDLGLIACPPDGEATVRIHNTNTGKIIESRFPVCAGQLEPGGDLAIDGVAGTAAPIRLSFLDPGGTKTGALLPTGRAVDRIELPDGRVVHASLVDAANPCVFVDAADLGKTGAEDPGTLEADTEFMAAMEAIRCIGSTRMGMTADLHAAAAMPSIPKVAIVAPPVDCTTLAGKVVPAGKVSVMVRMLSMERPHRAVPITGSVCLALACRTPGTLPHKFCTTTKGPITISHPSGTILVDGDVDTSGEAPRAVSGSVFRTARKLFSGTVHYVAED</sequence>
<dbReference type="STRING" id="337701.SAMN05444398_111149"/>
<dbReference type="Gene3D" id="3.10.310.10">
    <property type="entry name" value="Diaminopimelate Epimerase, Chain A, domain 1"/>
    <property type="match status" value="2"/>
</dbReference>
<reference evidence="3 4" key="1">
    <citation type="submission" date="2016-11" db="EMBL/GenBank/DDBJ databases">
        <authorList>
            <person name="Jaros S."/>
            <person name="Januszkiewicz K."/>
            <person name="Wedrychowicz H."/>
        </authorList>
    </citation>
    <scope>NUCLEOTIDE SEQUENCE [LARGE SCALE GENOMIC DNA]</scope>
    <source>
        <strain evidence="3 4">DSM 29589</strain>
    </source>
</reference>
<dbReference type="Pfam" id="PF04303">
    <property type="entry name" value="PrpF"/>
    <property type="match status" value="1"/>
</dbReference>
<dbReference type="RefSeq" id="WP_073036073.1">
    <property type="nucleotide sequence ID" value="NZ_BMLR01000012.1"/>
</dbReference>
<evidence type="ECO:0000313" key="4">
    <source>
        <dbReference type="Proteomes" id="UP000183974"/>
    </source>
</evidence>
<dbReference type="Proteomes" id="UP000183974">
    <property type="component" value="Unassembled WGS sequence"/>
</dbReference>
<protein>
    <recommendedName>
        <fullName evidence="5">PrpF family protein</fullName>
    </recommendedName>
</protein>
<dbReference type="SUPFAM" id="SSF54506">
    <property type="entry name" value="Diaminopimelate epimerase-like"/>
    <property type="match status" value="2"/>
</dbReference>
<comment type="similarity">
    <text evidence="1">Belongs to the PrpF family.</text>
</comment>
<evidence type="ECO:0000256" key="2">
    <source>
        <dbReference type="ARBA" id="ARBA00023235"/>
    </source>
</evidence>
<keyword evidence="4" id="KW-1185">Reference proteome</keyword>
<dbReference type="OrthoDB" id="9779763at2"/>
<evidence type="ECO:0000256" key="1">
    <source>
        <dbReference type="ARBA" id="ARBA00007673"/>
    </source>
</evidence>
<accession>A0A1M7GZZ4</accession>
<dbReference type="AlphaFoldDB" id="A0A1M7GZZ4"/>
<dbReference type="InterPro" id="IPR007400">
    <property type="entry name" value="PrpF-like"/>
</dbReference>
<dbReference type="GO" id="GO:0016853">
    <property type="term" value="F:isomerase activity"/>
    <property type="evidence" value="ECO:0007669"/>
    <property type="project" value="UniProtKB-KW"/>
</dbReference>
<organism evidence="3 4">
    <name type="scientific">Roseovarius pacificus</name>
    <dbReference type="NCBI Taxonomy" id="337701"/>
    <lineage>
        <taxon>Bacteria</taxon>
        <taxon>Pseudomonadati</taxon>
        <taxon>Pseudomonadota</taxon>
        <taxon>Alphaproteobacteria</taxon>
        <taxon>Rhodobacterales</taxon>
        <taxon>Roseobacteraceae</taxon>
        <taxon>Roseovarius</taxon>
    </lineage>
</organism>
<evidence type="ECO:0008006" key="5">
    <source>
        <dbReference type="Google" id="ProtNLM"/>
    </source>
</evidence>
<dbReference type="EMBL" id="FRBR01000011">
    <property type="protein sequence ID" value="SHM21895.1"/>
    <property type="molecule type" value="Genomic_DNA"/>
</dbReference>
<name>A0A1M7GZZ4_9RHOB</name>
<evidence type="ECO:0000313" key="3">
    <source>
        <dbReference type="EMBL" id="SHM21895.1"/>
    </source>
</evidence>